<protein>
    <submittedName>
        <fullName evidence="1">Uncharacterized protein</fullName>
    </submittedName>
</protein>
<keyword evidence="2" id="KW-1185">Reference proteome</keyword>
<accession>A0ACC2S7J1</accession>
<gene>
    <name evidence="1" type="ORF">DSO57_1014141</name>
</gene>
<evidence type="ECO:0000313" key="2">
    <source>
        <dbReference type="Proteomes" id="UP001165960"/>
    </source>
</evidence>
<name>A0ACC2S7J1_9FUNG</name>
<reference evidence="1" key="1">
    <citation type="submission" date="2022-04" db="EMBL/GenBank/DDBJ databases">
        <title>Genome of the entomopathogenic fungus Entomophthora muscae.</title>
        <authorList>
            <person name="Elya C."/>
            <person name="Lovett B.R."/>
            <person name="Lee E."/>
            <person name="Macias A.M."/>
            <person name="Hajek A.E."/>
            <person name="De Bivort B.L."/>
            <person name="Kasson M.T."/>
            <person name="De Fine Licht H.H."/>
            <person name="Stajich J.E."/>
        </authorList>
    </citation>
    <scope>NUCLEOTIDE SEQUENCE</scope>
    <source>
        <strain evidence="1">Berkeley</strain>
    </source>
</reference>
<dbReference type="Proteomes" id="UP001165960">
    <property type="component" value="Unassembled WGS sequence"/>
</dbReference>
<organism evidence="1 2">
    <name type="scientific">Entomophthora muscae</name>
    <dbReference type="NCBI Taxonomy" id="34485"/>
    <lineage>
        <taxon>Eukaryota</taxon>
        <taxon>Fungi</taxon>
        <taxon>Fungi incertae sedis</taxon>
        <taxon>Zoopagomycota</taxon>
        <taxon>Entomophthoromycotina</taxon>
        <taxon>Entomophthoromycetes</taxon>
        <taxon>Entomophthorales</taxon>
        <taxon>Entomophthoraceae</taxon>
        <taxon>Entomophthora</taxon>
    </lineage>
</organism>
<evidence type="ECO:0000313" key="1">
    <source>
        <dbReference type="EMBL" id="KAJ9058257.1"/>
    </source>
</evidence>
<proteinExistence type="predicted"/>
<comment type="caution">
    <text evidence="1">The sequence shown here is derived from an EMBL/GenBank/DDBJ whole genome shotgun (WGS) entry which is preliminary data.</text>
</comment>
<sequence length="123" mass="13417">MSKRSTRGSETTVGMRLNHNRFIMKAGTCYPTAGPIPDGYSARSTNSSPPPLSVSPALTSRISELLNVVTNQGYYLKNTDQLIVSTIENGTHNVTSLDTLEKNVYLMWACQPPSESDSSHVLI</sequence>
<dbReference type="EMBL" id="QTSX02005733">
    <property type="protein sequence ID" value="KAJ9058257.1"/>
    <property type="molecule type" value="Genomic_DNA"/>
</dbReference>